<evidence type="ECO:0000256" key="5">
    <source>
        <dbReference type="ARBA" id="ARBA00023242"/>
    </source>
</evidence>
<keyword evidence="4" id="KW-0862">Zinc</keyword>
<dbReference type="PROSITE" id="PS50114">
    <property type="entry name" value="GATA_ZN_FINGER_2"/>
    <property type="match status" value="2"/>
</dbReference>
<dbReference type="GO" id="GO:0045944">
    <property type="term" value="P:positive regulation of transcription by RNA polymerase II"/>
    <property type="evidence" value="ECO:0007669"/>
    <property type="project" value="TreeGrafter"/>
</dbReference>
<proteinExistence type="predicted"/>
<keyword evidence="9" id="KW-0238">DNA-binding</keyword>
<dbReference type="InterPro" id="IPR013088">
    <property type="entry name" value="Znf_NHR/GATA"/>
</dbReference>
<dbReference type="KEGG" id="som:SOMG_02064"/>
<feature type="domain" description="GATA-type" evidence="8">
    <location>
        <begin position="166"/>
        <end position="219"/>
    </location>
</feature>
<dbReference type="EMBL" id="CP115611">
    <property type="protein sequence ID" value="WBW71705.1"/>
    <property type="molecule type" value="Genomic_DNA"/>
</dbReference>
<feature type="compositionally biased region" description="Low complexity" evidence="7">
    <location>
        <begin position="99"/>
        <end position="114"/>
    </location>
</feature>
<dbReference type="GO" id="GO:0008270">
    <property type="term" value="F:zinc ion binding"/>
    <property type="evidence" value="ECO:0007669"/>
    <property type="project" value="UniProtKB-KW"/>
</dbReference>
<dbReference type="CDD" id="cd00202">
    <property type="entry name" value="ZnF_GATA"/>
    <property type="match status" value="2"/>
</dbReference>
<dbReference type="Pfam" id="PF00320">
    <property type="entry name" value="GATA"/>
    <property type="match status" value="2"/>
</dbReference>
<dbReference type="RefSeq" id="XP_056035948.1">
    <property type="nucleotide sequence ID" value="XM_056180857.1"/>
</dbReference>
<evidence type="ECO:0000313" key="9">
    <source>
        <dbReference type="EMBL" id="WBW71705.1"/>
    </source>
</evidence>
<evidence type="ECO:0000256" key="1">
    <source>
        <dbReference type="ARBA" id="ARBA00004123"/>
    </source>
</evidence>
<feature type="region of interest" description="Disordered" evidence="7">
    <location>
        <begin position="99"/>
        <end position="155"/>
    </location>
</feature>
<dbReference type="SMART" id="SM00401">
    <property type="entry name" value="ZnF_GATA"/>
    <property type="match status" value="2"/>
</dbReference>
<feature type="domain" description="GATA-type" evidence="8">
    <location>
        <begin position="5"/>
        <end position="63"/>
    </location>
</feature>
<dbReference type="InterPro" id="IPR000679">
    <property type="entry name" value="Znf_GATA"/>
</dbReference>
<dbReference type="AlphaFoldDB" id="A0AAF0AV83"/>
<reference evidence="9 10" key="1">
    <citation type="journal article" date="2023" name="G3 (Bethesda)">
        <title>A high-quality reference genome for the fission yeast Schizosaccharomyces osmophilus.</title>
        <authorList>
            <person name="Jia G.S."/>
            <person name="Zhang W.C."/>
            <person name="Liang Y."/>
            <person name="Liu X.H."/>
            <person name="Rhind N."/>
            <person name="Pidoux A."/>
            <person name="Brysch-Herzberg M."/>
            <person name="Du L.L."/>
        </authorList>
    </citation>
    <scope>NUCLEOTIDE SEQUENCE [LARGE SCALE GENOMIC DNA]</scope>
    <source>
        <strain evidence="9 10">CBS 15793</strain>
    </source>
</reference>
<feature type="region of interest" description="Disordered" evidence="7">
    <location>
        <begin position="230"/>
        <end position="261"/>
    </location>
</feature>
<protein>
    <submittedName>
        <fullName evidence="9">DNA-binding transcription factor, iron-sensing Fep1</fullName>
    </submittedName>
</protein>
<keyword evidence="10" id="KW-1185">Reference proteome</keyword>
<organism evidence="9 10">
    <name type="scientific">Schizosaccharomyces osmophilus</name>
    <dbReference type="NCBI Taxonomy" id="2545709"/>
    <lineage>
        <taxon>Eukaryota</taxon>
        <taxon>Fungi</taxon>
        <taxon>Dikarya</taxon>
        <taxon>Ascomycota</taxon>
        <taxon>Taphrinomycotina</taxon>
        <taxon>Schizosaccharomycetes</taxon>
        <taxon>Schizosaccharomycetales</taxon>
        <taxon>Schizosaccharomycetaceae</taxon>
        <taxon>Schizosaccharomyces</taxon>
    </lineage>
</organism>
<evidence type="ECO:0000256" key="3">
    <source>
        <dbReference type="ARBA" id="ARBA00022771"/>
    </source>
</evidence>
<dbReference type="GO" id="GO:0000978">
    <property type="term" value="F:RNA polymerase II cis-regulatory region sequence-specific DNA binding"/>
    <property type="evidence" value="ECO:0007669"/>
    <property type="project" value="TreeGrafter"/>
</dbReference>
<evidence type="ECO:0000256" key="4">
    <source>
        <dbReference type="ARBA" id="ARBA00022833"/>
    </source>
</evidence>
<keyword evidence="5" id="KW-0539">Nucleus</keyword>
<dbReference type="FunFam" id="3.30.50.10:FF:000007">
    <property type="entry name" value="Nitrogen regulatory AreA, N-terminal"/>
    <property type="match status" value="1"/>
</dbReference>
<comment type="subcellular location">
    <subcellularLocation>
        <location evidence="1">Nucleus</location>
    </subcellularLocation>
</comment>
<keyword evidence="3 6" id="KW-0863">Zinc-finger</keyword>
<dbReference type="Proteomes" id="UP001212411">
    <property type="component" value="Chromosome 1"/>
</dbReference>
<evidence type="ECO:0000256" key="7">
    <source>
        <dbReference type="SAM" id="MobiDB-lite"/>
    </source>
</evidence>
<accession>A0AAF0AV83</accession>
<dbReference type="PANTHER" id="PTHR10071:SF281">
    <property type="entry name" value="BOX A-BINDING FACTOR-RELATED"/>
    <property type="match status" value="1"/>
</dbReference>
<evidence type="ECO:0000256" key="2">
    <source>
        <dbReference type="ARBA" id="ARBA00022723"/>
    </source>
</evidence>
<dbReference type="PRINTS" id="PR00619">
    <property type="entry name" value="GATAZNFINGER"/>
</dbReference>
<dbReference type="PANTHER" id="PTHR10071">
    <property type="entry name" value="TRANSCRIPTION FACTOR GATA FAMILY MEMBER"/>
    <property type="match status" value="1"/>
</dbReference>
<dbReference type="PROSITE" id="PS00344">
    <property type="entry name" value="GATA_ZN_FINGER_1"/>
    <property type="match status" value="2"/>
</dbReference>
<keyword evidence="2" id="KW-0479">Metal-binding</keyword>
<gene>
    <name evidence="9" type="primary">fep1</name>
    <name evidence="9" type="ORF">SOMG_02064</name>
</gene>
<feature type="compositionally biased region" description="Low complexity" evidence="7">
    <location>
        <begin position="232"/>
        <end position="242"/>
    </location>
</feature>
<dbReference type="Gene3D" id="3.30.50.10">
    <property type="entry name" value="Erythroid Transcription Factor GATA-1, subunit A"/>
    <property type="match status" value="2"/>
</dbReference>
<dbReference type="GO" id="GO:0005634">
    <property type="term" value="C:nucleus"/>
    <property type="evidence" value="ECO:0007669"/>
    <property type="project" value="UniProtKB-SubCell"/>
</dbReference>
<dbReference type="SUPFAM" id="SSF57716">
    <property type="entry name" value="Glucocorticoid receptor-like (DNA-binding domain)"/>
    <property type="match status" value="2"/>
</dbReference>
<evidence type="ECO:0000256" key="6">
    <source>
        <dbReference type="PROSITE-ProRule" id="PRU00094"/>
    </source>
</evidence>
<dbReference type="GO" id="GO:0001227">
    <property type="term" value="F:DNA-binding transcription repressor activity, RNA polymerase II-specific"/>
    <property type="evidence" value="ECO:0007669"/>
    <property type="project" value="UniProtKB-ARBA"/>
</dbReference>
<dbReference type="GeneID" id="80875546"/>
<name>A0AAF0AV83_9SCHI</name>
<sequence length="578" mass="62318">MTAKSSFGQMCSNCHSTATSLWRRGPDNSLLCNACGLYQKHRNQARPIKAEELQKDTPPVAKQICTNGTCSGDGYCDGTGGSASCTGCPALNNRLKSISSKSSKLDRSSLSPKPDSSVISKESETSNSEDEQKSKSPESGISLKSEGNKRRASEQLEGPTLVAASELGATCCQNCGTTNTPLWRRDELGNPICNACGLYYKIHGIHRPVTMKKAIIKRRKRIVMHNNHNVTSQSSKQAASQATDAHKHAKSSSPKETLMVKPMNGDESNNIHRVSDKPIDYGSPANALLNPAGSFHHPAYPPNGYSGILPPVVNSSPLLTLSRLAAGEPDTNNQYLYAYNKVPEAAHSLGVPPETQTDSSLNLANNIVNRTIGEIPQNARPVYSSPLPPMNVSPPFNKLTGSPLPVGEVNGKEPVKQENSVLNKKWHLPPILPVGESVNLPSREQKKPKITEGIASLLNPEEPSGYSNSGHTKVVDEKLKIAPLQTNQASSSLLLNAPPSPLQFPPELQASPVDQRQYALNVLSELRSKHDSMVQELSNINYTMVKIDTWLRSSNVNELVTNGTPVANPSVNSGVLQT</sequence>
<dbReference type="InterPro" id="IPR039355">
    <property type="entry name" value="Transcription_factor_GATA"/>
</dbReference>
<evidence type="ECO:0000313" key="10">
    <source>
        <dbReference type="Proteomes" id="UP001212411"/>
    </source>
</evidence>
<evidence type="ECO:0000259" key="8">
    <source>
        <dbReference type="PROSITE" id="PS50114"/>
    </source>
</evidence>